<dbReference type="Gene3D" id="1.10.10.10">
    <property type="entry name" value="Winged helix-like DNA-binding domain superfamily/Winged helix DNA-binding domain"/>
    <property type="match status" value="2"/>
</dbReference>
<dbReference type="HAMAP" id="MF_01114">
    <property type="entry name" value="RecX"/>
    <property type="match status" value="1"/>
</dbReference>
<keyword evidence="8" id="KW-1185">Reference proteome</keyword>
<dbReference type="InterPro" id="IPR036388">
    <property type="entry name" value="WH-like_DNA-bd_sf"/>
</dbReference>
<organism evidence="7 8">
    <name type="scientific">Marinitoga aeolica</name>
    <dbReference type="NCBI Taxonomy" id="2809031"/>
    <lineage>
        <taxon>Bacteria</taxon>
        <taxon>Thermotogati</taxon>
        <taxon>Thermotogota</taxon>
        <taxon>Thermotogae</taxon>
        <taxon>Petrotogales</taxon>
        <taxon>Petrotogaceae</taxon>
        <taxon>Marinitoga</taxon>
    </lineage>
</organism>
<accession>A0ABY8PMV3</accession>
<evidence type="ECO:0000256" key="1">
    <source>
        <dbReference type="ARBA" id="ARBA00004496"/>
    </source>
</evidence>
<evidence type="ECO:0000256" key="5">
    <source>
        <dbReference type="HAMAP-Rule" id="MF_01114"/>
    </source>
</evidence>
<dbReference type="EMBL" id="CP069362">
    <property type="protein sequence ID" value="WGS63965.1"/>
    <property type="molecule type" value="Genomic_DNA"/>
</dbReference>
<evidence type="ECO:0000256" key="2">
    <source>
        <dbReference type="ARBA" id="ARBA00009695"/>
    </source>
</evidence>
<dbReference type="InterPro" id="IPR053926">
    <property type="entry name" value="RecX_HTH_1st"/>
</dbReference>
<dbReference type="RefSeq" id="WP_280997254.1">
    <property type="nucleotide sequence ID" value="NZ_CP069362.1"/>
</dbReference>
<protein>
    <recommendedName>
        <fullName evidence="3 5">Regulatory protein RecX</fullName>
    </recommendedName>
</protein>
<keyword evidence="4 5" id="KW-0963">Cytoplasm</keyword>
<dbReference type="PANTHER" id="PTHR33602:SF1">
    <property type="entry name" value="REGULATORY PROTEIN RECX FAMILY PROTEIN"/>
    <property type="match status" value="1"/>
</dbReference>
<comment type="similarity">
    <text evidence="2 5">Belongs to the RecX family.</text>
</comment>
<gene>
    <name evidence="5" type="primary">recX</name>
    <name evidence="7" type="ORF">JRV97_06180</name>
</gene>
<feature type="domain" description="RecX first three-helical" evidence="6">
    <location>
        <begin position="17"/>
        <end position="54"/>
    </location>
</feature>
<comment type="subcellular location">
    <subcellularLocation>
        <location evidence="1 5">Cytoplasm</location>
    </subcellularLocation>
</comment>
<dbReference type="Pfam" id="PF21982">
    <property type="entry name" value="RecX_HTH1"/>
    <property type="match status" value="1"/>
</dbReference>
<evidence type="ECO:0000256" key="4">
    <source>
        <dbReference type="ARBA" id="ARBA00022490"/>
    </source>
</evidence>
<name>A0ABY8PMV3_9BACT</name>
<evidence type="ECO:0000313" key="7">
    <source>
        <dbReference type="EMBL" id="WGS63965.1"/>
    </source>
</evidence>
<dbReference type="PANTHER" id="PTHR33602">
    <property type="entry name" value="REGULATORY PROTEIN RECX FAMILY PROTEIN"/>
    <property type="match status" value="1"/>
</dbReference>
<dbReference type="InterPro" id="IPR003783">
    <property type="entry name" value="Regulatory_RecX"/>
</dbReference>
<comment type="function">
    <text evidence="5">Modulates RecA activity.</text>
</comment>
<evidence type="ECO:0000256" key="3">
    <source>
        <dbReference type="ARBA" id="ARBA00018111"/>
    </source>
</evidence>
<sequence>MKKKRIIDPFDEEAAQRAAVNLLKFRARSEFEMKNRLLEKGFNLTVVDRVIEKLKEFKMLDDELFAYLYAYDKLTLNKKGPFIIKMELLNKFHIEEDTIYKAINKVLEEVNLKEIIRDIVLSQMKLKKDKRKIKEYIYKRGFESYLIEEVLDEVGGE</sequence>
<proteinExistence type="inferred from homology"/>
<evidence type="ECO:0000313" key="8">
    <source>
        <dbReference type="Proteomes" id="UP001232493"/>
    </source>
</evidence>
<evidence type="ECO:0000259" key="6">
    <source>
        <dbReference type="Pfam" id="PF21982"/>
    </source>
</evidence>
<dbReference type="Proteomes" id="UP001232493">
    <property type="component" value="Chromosome"/>
</dbReference>
<reference evidence="7 8" key="1">
    <citation type="submission" date="2021-02" db="EMBL/GenBank/DDBJ databases">
        <title>Characterization of Marinitoga sp. nov. str. BP5-C20A.</title>
        <authorList>
            <person name="Erauso G."/>
            <person name="Postec A."/>
        </authorList>
    </citation>
    <scope>NUCLEOTIDE SEQUENCE [LARGE SCALE GENOMIC DNA]</scope>
    <source>
        <strain evidence="7 8">BP5-C20A</strain>
    </source>
</reference>